<evidence type="ECO:0000313" key="1">
    <source>
        <dbReference type="EMBL" id="CAL1529834.1"/>
    </source>
</evidence>
<dbReference type="Gene3D" id="3.40.5.100">
    <property type="match status" value="1"/>
</dbReference>
<protein>
    <submittedName>
        <fullName evidence="1">Uncharacterized protein</fullName>
    </submittedName>
</protein>
<dbReference type="InterPro" id="IPR029063">
    <property type="entry name" value="SAM-dependent_MTases_sf"/>
</dbReference>
<proteinExistence type="predicted"/>
<dbReference type="EMBL" id="CAXITT010000056">
    <property type="protein sequence ID" value="CAL1529834.1"/>
    <property type="molecule type" value="Genomic_DNA"/>
</dbReference>
<reference evidence="1 2" key="1">
    <citation type="submission" date="2024-04" db="EMBL/GenBank/DDBJ databases">
        <authorList>
            <consortium name="Genoscope - CEA"/>
            <person name="William W."/>
        </authorList>
    </citation>
    <scope>NUCLEOTIDE SEQUENCE [LARGE SCALE GENOMIC DNA]</scope>
</reference>
<name>A0AAV2H810_LYMST</name>
<dbReference type="AlphaFoldDB" id="A0AAV2H810"/>
<evidence type="ECO:0000313" key="2">
    <source>
        <dbReference type="Proteomes" id="UP001497497"/>
    </source>
</evidence>
<comment type="caution">
    <text evidence="1">The sequence shown here is derived from an EMBL/GenBank/DDBJ whole genome shotgun (WGS) entry which is preliminary data.</text>
</comment>
<sequence length="162" mass="18129">MISVPTGEGLIGSLTYKDLHDIALELGFSIPRMVRADAMPVLDEGIKHRLGNVQYASVTYRLFKKPTGSKLSVQSKIVYQGNIRGFEDSLRFDVGYTFTKGQMKTVDSHLVEILSSSRFSKYFQTYQPDQDTELPSLDVNPFEYIKKTAPDKSCAAVKTCCT</sequence>
<gene>
    <name evidence="1" type="ORF">GSLYS_00003967001</name>
</gene>
<keyword evidence="2" id="KW-1185">Reference proteome</keyword>
<accession>A0AAV2H810</accession>
<dbReference type="Proteomes" id="UP001497497">
    <property type="component" value="Unassembled WGS sequence"/>
</dbReference>
<dbReference type="Gene3D" id="3.40.50.150">
    <property type="entry name" value="Vaccinia Virus protein VP39"/>
    <property type="match status" value="1"/>
</dbReference>
<organism evidence="1 2">
    <name type="scientific">Lymnaea stagnalis</name>
    <name type="common">Great pond snail</name>
    <name type="synonym">Helix stagnalis</name>
    <dbReference type="NCBI Taxonomy" id="6523"/>
    <lineage>
        <taxon>Eukaryota</taxon>
        <taxon>Metazoa</taxon>
        <taxon>Spiralia</taxon>
        <taxon>Lophotrochozoa</taxon>
        <taxon>Mollusca</taxon>
        <taxon>Gastropoda</taxon>
        <taxon>Heterobranchia</taxon>
        <taxon>Euthyneura</taxon>
        <taxon>Panpulmonata</taxon>
        <taxon>Hygrophila</taxon>
        <taxon>Lymnaeoidea</taxon>
        <taxon>Lymnaeidae</taxon>
        <taxon>Lymnaea</taxon>
    </lineage>
</organism>